<comment type="caution">
    <text evidence="2">The sequence shown here is derived from an EMBL/GenBank/DDBJ whole genome shotgun (WGS) entry which is preliminary data.</text>
</comment>
<proteinExistence type="predicted"/>
<dbReference type="CDD" id="cd14503">
    <property type="entry name" value="PTP-bact"/>
    <property type="match status" value="1"/>
</dbReference>
<reference evidence="2 3" key="1">
    <citation type="submission" date="2018-08" db="EMBL/GenBank/DDBJ databases">
        <title>Altererythrobacter sp.Ery1 and Ery12, the genome sequencing of novel strains in genus Alterythrobacter.</title>
        <authorList>
            <person name="Cheng H."/>
            <person name="Wu Y.-H."/>
            <person name="Fang C."/>
            <person name="Xu X.-W."/>
        </authorList>
    </citation>
    <scope>NUCLEOTIDE SEQUENCE [LARGE SCALE GENOMIC DNA]</scope>
    <source>
        <strain evidence="2 3">Ery1</strain>
    </source>
</reference>
<dbReference type="Gene3D" id="3.90.190.10">
    <property type="entry name" value="Protein tyrosine phosphatase superfamily"/>
    <property type="match status" value="1"/>
</dbReference>
<dbReference type="Proteomes" id="UP000285092">
    <property type="component" value="Unassembled WGS sequence"/>
</dbReference>
<dbReference type="RefSeq" id="WP_119511780.1">
    <property type="nucleotide sequence ID" value="NZ_QXFK01000009.1"/>
</dbReference>
<feature type="domain" description="Beta-lactamase hydrolase-like protein phosphatase-like" evidence="1">
    <location>
        <begin position="4"/>
        <end position="108"/>
    </location>
</feature>
<dbReference type="Pfam" id="PF04273">
    <property type="entry name" value="BLH_phosphatase"/>
    <property type="match status" value="1"/>
</dbReference>
<dbReference type="SUPFAM" id="SSF52799">
    <property type="entry name" value="(Phosphotyrosine protein) phosphatases II"/>
    <property type="match status" value="1"/>
</dbReference>
<organism evidence="2 3">
    <name type="scientific">Pelagerythrobacter aerophilus</name>
    <dbReference type="NCBI Taxonomy" id="2306995"/>
    <lineage>
        <taxon>Bacteria</taxon>
        <taxon>Pseudomonadati</taxon>
        <taxon>Pseudomonadota</taxon>
        <taxon>Alphaproteobacteria</taxon>
        <taxon>Sphingomonadales</taxon>
        <taxon>Erythrobacteraceae</taxon>
        <taxon>Pelagerythrobacter</taxon>
    </lineage>
</organism>
<keyword evidence="3" id="KW-1185">Reference proteome</keyword>
<accession>A0A418NLP1</accession>
<protein>
    <submittedName>
        <fullName evidence="2">TIGR01244 family phosphatase</fullName>
    </submittedName>
</protein>
<dbReference type="InterPro" id="IPR005939">
    <property type="entry name" value="BLH_phosphatase-like"/>
</dbReference>
<dbReference type="NCBIfam" id="TIGR01244">
    <property type="entry name" value="TIGR01244 family sulfur transferase"/>
    <property type="match status" value="1"/>
</dbReference>
<dbReference type="EMBL" id="QXFK01000009">
    <property type="protein sequence ID" value="RIV80591.1"/>
    <property type="molecule type" value="Genomic_DNA"/>
</dbReference>
<evidence type="ECO:0000313" key="2">
    <source>
        <dbReference type="EMBL" id="RIV80591.1"/>
    </source>
</evidence>
<dbReference type="InterPro" id="IPR029021">
    <property type="entry name" value="Prot-tyrosine_phosphatase-like"/>
</dbReference>
<evidence type="ECO:0000313" key="3">
    <source>
        <dbReference type="Proteomes" id="UP000285092"/>
    </source>
</evidence>
<dbReference type="AlphaFoldDB" id="A0A418NLP1"/>
<gene>
    <name evidence="2" type="ORF">D2V04_02490</name>
</gene>
<dbReference type="GO" id="GO:0016787">
    <property type="term" value="F:hydrolase activity"/>
    <property type="evidence" value="ECO:0007669"/>
    <property type="project" value="InterPro"/>
</dbReference>
<evidence type="ECO:0000259" key="1">
    <source>
        <dbReference type="Pfam" id="PF04273"/>
    </source>
</evidence>
<dbReference type="OrthoDB" id="9805710at2"/>
<name>A0A418NLP1_9SPHN</name>
<sequence length="137" mass="14561">MKLAHVSDSFAVSPQLQAGDMRGLADAGFSTVICNRPDGEEPSQPTVASIREAAEAAGLAFHHIPVSGGEFPPLAIEAFARVRAEADGKVLAFCRTGTRSITLDALANVESEPAEVRIERARRAGYDLSSLRDRLGE</sequence>